<dbReference type="AlphaFoldDB" id="A0A7W8Z319"/>
<organism evidence="9 10">
    <name type="scientific">Sphaerisporangium krabiense</name>
    <dbReference type="NCBI Taxonomy" id="763782"/>
    <lineage>
        <taxon>Bacteria</taxon>
        <taxon>Bacillati</taxon>
        <taxon>Actinomycetota</taxon>
        <taxon>Actinomycetes</taxon>
        <taxon>Streptosporangiales</taxon>
        <taxon>Streptosporangiaceae</taxon>
        <taxon>Sphaerisporangium</taxon>
    </lineage>
</organism>
<comment type="subcellular location">
    <subcellularLocation>
        <location evidence="1">Cell membrane</location>
        <topology evidence="1">Multi-pass membrane protein</topology>
    </subcellularLocation>
</comment>
<dbReference type="Gene3D" id="3.10.580.10">
    <property type="entry name" value="CBS-domain"/>
    <property type="match status" value="1"/>
</dbReference>
<protein>
    <submittedName>
        <fullName evidence="9">CBS domain containing-hemolysin-like protein</fullName>
    </submittedName>
</protein>
<dbReference type="Proteomes" id="UP000588112">
    <property type="component" value="Unassembled WGS sequence"/>
</dbReference>
<evidence type="ECO:0000256" key="5">
    <source>
        <dbReference type="SAM" id="MobiDB-lite"/>
    </source>
</evidence>
<dbReference type="PANTHER" id="PTHR43099">
    <property type="entry name" value="UPF0053 PROTEIN YRKA"/>
    <property type="match status" value="1"/>
</dbReference>
<keyword evidence="4 6" id="KW-0812">Transmembrane</keyword>
<keyword evidence="2" id="KW-1003">Cell membrane</keyword>
<keyword evidence="4 6" id="KW-0472">Membrane</keyword>
<feature type="domain" description="CBS" evidence="7">
    <location>
        <begin position="284"/>
        <end position="343"/>
    </location>
</feature>
<evidence type="ECO:0000313" key="10">
    <source>
        <dbReference type="Proteomes" id="UP000588112"/>
    </source>
</evidence>
<evidence type="ECO:0000256" key="3">
    <source>
        <dbReference type="PROSITE-ProRule" id="PRU00703"/>
    </source>
</evidence>
<dbReference type="GO" id="GO:0005886">
    <property type="term" value="C:plasma membrane"/>
    <property type="evidence" value="ECO:0007669"/>
    <property type="project" value="UniProtKB-SubCell"/>
</dbReference>
<reference evidence="9 10" key="1">
    <citation type="submission" date="2020-08" db="EMBL/GenBank/DDBJ databases">
        <title>Sequencing the genomes of 1000 actinobacteria strains.</title>
        <authorList>
            <person name="Klenk H.-P."/>
        </authorList>
    </citation>
    <scope>NUCLEOTIDE SEQUENCE [LARGE SCALE GENOMIC DNA]</scope>
    <source>
        <strain evidence="9 10">DSM 45790</strain>
    </source>
</reference>
<dbReference type="SUPFAM" id="SSF54631">
    <property type="entry name" value="CBS-domain pair"/>
    <property type="match status" value="1"/>
</dbReference>
<evidence type="ECO:0000256" key="1">
    <source>
        <dbReference type="ARBA" id="ARBA00004651"/>
    </source>
</evidence>
<accession>A0A7W8Z319</accession>
<evidence type="ECO:0000313" key="9">
    <source>
        <dbReference type="EMBL" id="MBB5626521.1"/>
    </source>
</evidence>
<sequence>MSTVTALLLGVLLLIGNGLFVAAEFAVVSSRRHRLEEAATGGSLARTAGRAALRNARQLSLMLAGAQLGITLCSLGLAMVTEPAIEHLLEPVFGLVGLPPSMRVAVSYVIALAIITFLHMVVGEMAPKSWALTHPERAAMGLALPFRAFTWIARPIIAGLNGMANGLLRAFGVHPRDELGTTRTPPQLAMLVGESGRMGLLDREEHDLLTRALRVQSQPIERLMVPIGEATAVPAGASGDLVRDVAVASGHVRLLVNDGSPEEVLGVLHVRDTLIHPGVPPEKLITQPPRLESATTLPEAVARLQEARAHVGLVTDPSGAVVGLVSLTDLVGELLNTRTHPDAAARRPAARQTTGASNP</sequence>
<dbReference type="PANTHER" id="PTHR43099:SF5">
    <property type="entry name" value="HLYC_CORC FAMILY TRANSPORTER"/>
    <property type="match status" value="1"/>
</dbReference>
<dbReference type="EMBL" id="JACHBR010000001">
    <property type="protein sequence ID" value="MBB5626521.1"/>
    <property type="molecule type" value="Genomic_DNA"/>
</dbReference>
<dbReference type="InterPro" id="IPR046342">
    <property type="entry name" value="CBS_dom_sf"/>
</dbReference>
<dbReference type="PROSITE" id="PS51846">
    <property type="entry name" value="CNNM"/>
    <property type="match status" value="1"/>
</dbReference>
<dbReference type="Pfam" id="PF01595">
    <property type="entry name" value="CNNM"/>
    <property type="match status" value="1"/>
</dbReference>
<evidence type="ECO:0000259" key="8">
    <source>
        <dbReference type="PROSITE" id="PS51846"/>
    </source>
</evidence>
<keyword evidence="10" id="KW-1185">Reference proteome</keyword>
<feature type="region of interest" description="Disordered" evidence="5">
    <location>
        <begin position="339"/>
        <end position="359"/>
    </location>
</feature>
<feature type="compositionally biased region" description="Low complexity" evidence="5">
    <location>
        <begin position="346"/>
        <end position="359"/>
    </location>
</feature>
<comment type="caution">
    <text evidence="9">The sequence shown here is derived from an EMBL/GenBank/DDBJ whole genome shotgun (WGS) entry which is preliminary data.</text>
</comment>
<dbReference type="InterPro" id="IPR000644">
    <property type="entry name" value="CBS_dom"/>
</dbReference>
<dbReference type="Pfam" id="PF00571">
    <property type="entry name" value="CBS"/>
    <property type="match status" value="1"/>
</dbReference>
<proteinExistence type="predicted"/>
<feature type="transmembrane region" description="Helical" evidence="6">
    <location>
        <begin position="6"/>
        <end position="27"/>
    </location>
</feature>
<evidence type="ECO:0000256" key="4">
    <source>
        <dbReference type="PROSITE-ProRule" id="PRU01193"/>
    </source>
</evidence>
<gene>
    <name evidence="9" type="ORF">BJ981_002220</name>
</gene>
<dbReference type="InterPro" id="IPR002550">
    <property type="entry name" value="CNNM"/>
</dbReference>
<evidence type="ECO:0000256" key="2">
    <source>
        <dbReference type="ARBA" id="ARBA00022475"/>
    </source>
</evidence>
<dbReference type="PROSITE" id="PS51371">
    <property type="entry name" value="CBS"/>
    <property type="match status" value="1"/>
</dbReference>
<dbReference type="InterPro" id="IPR051676">
    <property type="entry name" value="UPF0053_domain"/>
</dbReference>
<evidence type="ECO:0000256" key="6">
    <source>
        <dbReference type="SAM" id="Phobius"/>
    </source>
</evidence>
<feature type="transmembrane region" description="Helical" evidence="6">
    <location>
        <begin position="59"/>
        <end position="81"/>
    </location>
</feature>
<dbReference type="RefSeq" id="WP_184610526.1">
    <property type="nucleotide sequence ID" value="NZ_BOOS01000027.1"/>
</dbReference>
<feature type="transmembrane region" description="Helical" evidence="6">
    <location>
        <begin position="101"/>
        <end position="122"/>
    </location>
</feature>
<name>A0A7W8Z319_9ACTN</name>
<evidence type="ECO:0000259" key="7">
    <source>
        <dbReference type="PROSITE" id="PS51371"/>
    </source>
</evidence>
<keyword evidence="3" id="KW-0129">CBS domain</keyword>
<keyword evidence="4 6" id="KW-1133">Transmembrane helix</keyword>
<feature type="domain" description="CNNM transmembrane" evidence="8">
    <location>
        <begin position="1"/>
        <end position="205"/>
    </location>
</feature>